<dbReference type="SUPFAM" id="SSF53335">
    <property type="entry name" value="S-adenosyl-L-methionine-dependent methyltransferases"/>
    <property type="match status" value="1"/>
</dbReference>
<proteinExistence type="predicted"/>
<comment type="caution">
    <text evidence="1">The sequence shown here is derived from an EMBL/GenBank/DDBJ whole genome shotgun (WGS) entry which is preliminary data.</text>
</comment>
<dbReference type="InterPro" id="IPR029063">
    <property type="entry name" value="SAM-dependent_MTases_sf"/>
</dbReference>
<evidence type="ECO:0000313" key="1">
    <source>
        <dbReference type="EMBL" id="MFD1179693.1"/>
    </source>
</evidence>
<dbReference type="EMBL" id="JBHTLM010000039">
    <property type="protein sequence ID" value="MFD1179693.1"/>
    <property type="molecule type" value="Genomic_DNA"/>
</dbReference>
<dbReference type="Gene3D" id="3.40.50.150">
    <property type="entry name" value="Vaccinia Virus protein VP39"/>
    <property type="match status" value="1"/>
</dbReference>
<protein>
    <recommendedName>
        <fullName evidence="3">Methyltransferase domain-containing protein</fullName>
    </recommendedName>
</protein>
<dbReference type="Proteomes" id="UP001597262">
    <property type="component" value="Unassembled WGS sequence"/>
</dbReference>
<evidence type="ECO:0008006" key="3">
    <source>
        <dbReference type="Google" id="ProtNLM"/>
    </source>
</evidence>
<name>A0ABW3S529_9BACL</name>
<keyword evidence="2" id="KW-1185">Reference proteome</keyword>
<accession>A0ABW3S529</accession>
<reference evidence="2" key="1">
    <citation type="journal article" date="2019" name="Int. J. Syst. Evol. Microbiol.">
        <title>The Global Catalogue of Microorganisms (GCM) 10K type strain sequencing project: providing services to taxonomists for standard genome sequencing and annotation.</title>
        <authorList>
            <consortium name="The Broad Institute Genomics Platform"/>
            <consortium name="The Broad Institute Genome Sequencing Center for Infectious Disease"/>
            <person name="Wu L."/>
            <person name="Ma J."/>
        </authorList>
    </citation>
    <scope>NUCLEOTIDE SEQUENCE [LARGE SCALE GENOMIC DNA]</scope>
    <source>
        <strain evidence="2">CCUG 59189</strain>
    </source>
</reference>
<dbReference type="RefSeq" id="WP_379322115.1">
    <property type="nucleotide sequence ID" value="NZ_JBHTLM010000039.1"/>
</dbReference>
<evidence type="ECO:0000313" key="2">
    <source>
        <dbReference type="Proteomes" id="UP001597262"/>
    </source>
</evidence>
<sequence>MKPLDDCLKWLPILKECAHTYLNESEYDQFESLSSEEVAIQLVNLLEKPIMSFTVVNDVYFRARWAEVLQTLHPEQDLTLLEVATGDADMIPQVMARTHLNGRYITANMNKSLNASLLRKTENLGLNLEVIEDDAAHIAEHLGHNAVDIIAFQHAINDVIQAILCDRVGIDTTFSDWMETLPRMIEILQQEIVQNTLELHAKEPFLQLIDTLLQVLKPNGIIAMNHYMFQLDLDWGYPPALFEHMVPLTRKWLREVTECEEIAVDGFDPQWWIFLQKKSS</sequence>
<organism evidence="1 2">
    <name type="scientific">Paenibacillus puldeungensis</name>
    <dbReference type="NCBI Taxonomy" id="696536"/>
    <lineage>
        <taxon>Bacteria</taxon>
        <taxon>Bacillati</taxon>
        <taxon>Bacillota</taxon>
        <taxon>Bacilli</taxon>
        <taxon>Bacillales</taxon>
        <taxon>Paenibacillaceae</taxon>
        <taxon>Paenibacillus</taxon>
    </lineage>
</organism>
<gene>
    <name evidence="1" type="ORF">ACFQ3W_25800</name>
</gene>